<proteinExistence type="predicted"/>
<feature type="transmembrane region" description="Helical" evidence="1">
    <location>
        <begin position="158"/>
        <end position="179"/>
    </location>
</feature>
<dbReference type="InterPro" id="IPR006976">
    <property type="entry name" value="VanZ-like"/>
</dbReference>
<feature type="transmembrane region" description="Helical" evidence="1">
    <location>
        <begin position="99"/>
        <end position="117"/>
    </location>
</feature>
<protein>
    <submittedName>
        <fullName evidence="3">VanZ family protein</fullName>
    </submittedName>
</protein>
<feature type="transmembrane region" description="Helical" evidence="1">
    <location>
        <begin position="12"/>
        <end position="32"/>
    </location>
</feature>
<keyword evidence="1" id="KW-0812">Transmembrane</keyword>
<reference evidence="3 4" key="1">
    <citation type="submission" date="2019-05" db="EMBL/GenBank/DDBJ databases">
        <title>Culicoidintestinum kansasii gen. nov., sp. nov. from the gastrointestinal tract of the biting midge, Culicoides sonorensis.</title>
        <authorList>
            <person name="Neupane S."/>
            <person name="Ghosh A."/>
            <person name="Gunther S."/>
            <person name="Martin K."/>
            <person name="Zurek L."/>
        </authorList>
    </citation>
    <scope>NUCLEOTIDE SEQUENCE [LARGE SCALE GENOMIC DNA]</scope>
    <source>
        <strain evidence="3 4">CS-1</strain>
    </source>
</reference>
<dbReference type="Proteomes" id="UP000306912">
    <property type="component" value="Unassembled WGS sequence"/>
</dbReference>
<dbReference type="PANTHER" id="PTHR36834:SF1">
    <property type="entry name" value="INTEGRAL MEMBRANE PROTEIN"/>
    <property type="match status" value="1"/>
</dbReference>
<accession>A0A5R8QA22</accession>
<keyword evidence="1" id="KW-1133">Transmembrane helix</keyword>
<feature type="domain" description="VanZ-like" evidence="2">
    <location>
        <begin position="49"/>
        <end position="175"/>
    </location>
</feature>
<dbReference type="OrthoDB" id="4822551at2"/>
<keyword evidence="4" id="KW-1185">Reference proteome</keyword>
<dbReference type="RefSeq" id="WP_138191475.1">
    <property type="nucleotide sequence ID" value="NZ_VBWP01000008.1"/>
</dbReference>
<evidence type="ECO:0000259" key="2">
    <source>
        <dbReference type="Pfam" id="PF04892"/>
    </source>
</evidence>
<dbReference type="PANTHER" id="PTHR36834">
    <property type="entry name" value="MEMBRANE PROTEIN-RELATED"/>
    <property type="match status" value="1"/>
</dbReference>
<name>A0A5R8QA22_9FIRM</name>
<evidence type="ECO:0000313" key="3">
    <source>
        <dbReference type="EMBL" id="TLG72475.1"/>
    </source>
</evidence>
<evidence type="ECO:0000256" key="1">
    <source>
        <dbReference type="SAM" id="Phobius"/>
    </source>
</evidence>
<dbReference type="EMBL" id="VBWP01000008">
    <property type="protein sequence ID" value="TLG72475.1"/>
    <property type="molecule type" value="Genomic_DNA"/>
</dbReference>
<organism evidence="3 4">
    <name type="scientific">Culicoidibacter larvae</name>
    <dbReference type="NCBI Taxonomy" id="2579976"/>
    <lineage>
        <taxon>Bacteria</taxon>
        <taxon>Bacillati</taxon>
        <taxon>Bacillota</taxon>
        <taxon>Culicoidibacteria</taxon>
        <taxon>Culicoidibacterales</taxon>
        <taxon>Culicoidibacteraceae</taxon>
        <taxon>Culicoidibacter</taxon>
    </lineage>
</organism>
<dbReference type="AlphaFoldDB" id="A0A5R8QA22"/>
<gene>
    <name evidence="3" type="ORF">FEZ08_08790</name>
</gene>
<dbReference type="InParanoid" id="A0A5R8QA22"/>
<dbReference type="InterPro" id="IPR053150">
    <property type="entry name" value="Teicoplanin_resist-assoc"/>
</dbReference>
<feature type="transmembrane region" description="Helical" evidence="1">
    <location>
        <begin position="44"/>
        <end position="63"/>
    </location>
</feature>
<keyword evidence="1" id="KW-0472">Membrane</keyword>
<evidence type="ECO:0000313" key="4">
    <source>
        <dbReference type="Proteomes" id="UP000306912"/>
    </source>
</evidence>
<sequence length="183" mass="21509">MFIIDDLFSEVPYVLIGVCLTYIIYRVAAWFIQGRTFNLRRDYRSILMILYIGCLFEITLTPLHPNLDISEWHYRIQLIPFETISRYWPIEGYNSFRNIIGNIILLVPFAPLAHLYFDKKGKQVSALLLFGFALLLSLGIEITQLFLTETRAFDIDDILLNMVGFAISLVLWRIIWLLIQKKR</sequence>
<dbReference type="Pfam" id="PF04892">
    <property type="entry name" value="VanZ"/>
    <property type="match status" value="1"/>
</dbReference>
<comment type="caution">
    <text evidence="3">The sequence shown here is derived from an EMBL/GenBank/DDBJ whole genome shotgun (WGS) entry which is preliminary data.</text>
</comment>
<feature type="transmembrane region" description="Helical" evidence="1">
    <location>
        <begin position="124"/>
        <end position="146"/>
    </location>
</feature>